<proteinExistence type="predicted"/>
<organism evidence="1 2">
    <name type="scientific">Gigaspora margarita</name>
    <dbReference type="NCBI Taxonomy" id="4874"/>
    <lineage>
        <taxon>Eukaryota</taxon>
        <taxon>Fungi</taxon>
        <taxon>Fungi incertae sedis</taxon>
        <taxon>Mucoromycota</taxon>
        <taxon>Glomeromycotina</taxon>
        <taxon>Glomeromycetes</taxon>
        <taxon>Diversisporales</taxon>
        <taxon>Gigasporaceae</taxon>
        <taxon>Gigaspora</taxon>
    </lineage>
</organism>
<name>A0ABN7XF86_GIGMA</name>
<sequence length="50" mass="5748">EKYYEIGIKGNDELSSATKMLNFLILLYLRNNMLWIDINVAISKLGLDIS</sequence>
<gene>
    <name evidence="1" type="ORF">GMARGA_LOCUS42700</name>
</gene>
<evidence type="ECO:0000313" key="2">
    <source>
        <dbReference type="Proteomes" id="UP000789901"/>
    </source>
</evidence>
<accession>A0ABN7XF86</accession>
<comment type="caution">
    <text evidence="1">The sequence shown here is derived from an EMBL/GenBank/DDBJ whole genome shotgun (WGS) entry which is preliminary data.</text>
</comment>
<dbReference type="Proteomes" id="UP000789901">
    <property type="component" value="Unassembled WGS sequence"/>
</dbReference>
<feature type="non-terminal residue" evidence="1">
    <location>
        <position position="1"/>
    </location>
</feature>
<evidence type="ECO:0000313" key="1">
    <source>
        <dbReference type="EMBL" id="CAG8853879.1"/>
    </source>
</evidence>
<dbReference type="EMBL" id="CAJVQB010130290">
    <property type="protein sequence ID" value="CAG8853879.1"/>
    <property type="molecule type" value="Genomic_DNA"/>
</dbReference>
<keyword evidence="2" id="KW-1185">Reference proteome</keyword>
<protein>
    <submittedName>
        <fullName evidence="1">44246_t:CDS:1</fullName>
    </submittedName>
</protein>
<reference evidence="1 2" key="1">
    <citation type="submission" date="2021-06" db="EMBL/GenBank/DDBJ databases">
        <authorList>
            <person name="Kallberg Y."/>
            <person name="Tangrot J."/>
            <person name="Rosling A."/>
        </authorList>
    </citation>
    <scope>NUCLEOTIDE SEQUENCE [LARGE SCALE GENOMIC DNA]</scope>
    <source>
        <strain evidence="1 2">120-4 pot B 10/14</strain>
    </source>
</reference>